<sequence>MTVPRGAGSGTGSLLPWRRLGHRTLAATRPRCAISASHARDRAVPAIGRTARDGRHACTRGTTPADSPHRSPDIGPCERPLVSTRVCSDHFRHATAWRRALGGRRSTHVPAGPTPARRSGGVDDAAGSGAGRIFRPRPEFQARQAFRGRSARCSGVSGHRRVFRFERESQAGQAFRDRRGGLDRRESRGRKGFRARRGRRECGVRWGRPGCRVRWRHRGSRAGCRSRRRRHRRELRAHRGSRFRRALRAHRGPRAREGLRAPAKPLPRRVFRAGRTARVRAIRSRRAGRARSAARRGGRGAGHR</sequence>
<feature type="region of interest" description="Disordered" evidence="1">
    <location>
        <begin position="275"/>
        <end position="304"/>
    </location>
</feature>
<evidence type="ECO:0000313" key="3">
    <source>
        <dbReference type="Proteomes" id="UP000282084"/>
    </source>
</evidence>
<protein>
    <submittedName>
        <fullName evidence="2">Uncharacterized protein</fullName>
    </submittedName>
</protein>
<feature type="region of interest" description="Disordered" evidence="1">
    <location>
        <begin position="102"/>
        <end position="137"/>
    </location>
</feature>
<feature type="compositionally biased region" description="Basic and acidic residues" evidence="1">
    <location>
        <begin position="174"/>
        <end position="186"/>
    </location>
</feature>
<keyword evidence="3" id="KW-1185">Reference proteome</keyword>
<feature type="region of interest" description="Disordered" evidence="1">
    <location>
        <begin position="174"/>
        <end position="196"/>
    </location>
</feature>
<evidence type="ECO:0000313" key="2">
    <source>
        <dbReference type="EMBL" id="RKT54084.1"/>
    </source>
</evidence>
<dbReference type="AlphaFoldDB" id="A0A495VY03"/>
<proteinExistence type="predicted"/>
<reference evidence="2 3" key="1">
    <citation type="submission" date="2018-10" db="EMBL/GenBank/DDBJ databases">
        <title>Sequencing the genomes of 1000 actinobacteria strains.</title>
        <authorList>
            <person name="Klenk H.-P."/>
        </authorList>
    </citation>
    <scope>NUCLEOTIDE SEQUENCE [LARGE SCALE GENOMIC DNA]</scope>
    <source>
        <strain evidence="2 3">DSM 43800</strain>
    </source>
</reference>
<comment type="caution">
    <text evidence="2">The sequence shown here is derived from an EMBL/GenBank/DDBJ whole genome shotgun (WGS) entry which is preliminary data.</text>
</comment>
<dbReference type="EMBL" id="RBXO01000001">
    <property type="protein sequence ID" value="RKT54084.1"/>
    <property type="molecule type" value="Genomic_DNA"/>
</dbReference>
<organism evidence="2 3">
    <name type="scientific">Saccharothrix australiensis</name>
    <dbReference type="NCBI Taxonomy" id="2072"/>
    <lineage>
        <taxon>Bacteria</taxon>
        <taxon>Bacillati</taxon>
        <taxon>Actinomycetota</taxon>
        <taxon>Actinomycetes</taxon>
        <taxon>Pseudonocardiales</taxon>
        <taxon>Pseudonocardiaceae</taxon>
        <taxon>Saccharothrix</taxon>
    </lineage>
</organism>
<feature type="compositionally biased region" description="Basic residues" evidence="1">
    <location>
        <begin position="187"/>
        <end position="196"/>
    </location>
</feature>
<dbReference type="Proteomes" id="UP000282084">
    <property type="component" value="Unassembled WGS sequence"/>
</dbReference>
<accession>A0A495VY03</accession>
<name>A0A495VY03_9PSEU</name>
<feature type="region of interest" description="Disordered" evidence="1">
    <location>
        <begin position="51"/>
        <end position="76"/>
    </location>
</feature>
<gene>
    <name evidence="2" type="ORF">C8E97_2674</name>
</gene>
<evidence type="ECO:0000256" key="1">
    <source>
        <dbReference type="SAM" id="MobiDB-lite"/>
    </source>
</evidence>